<keyword evidence="3" id="KW-0804">Transcription</keyword>
<evidence type="ECO:0000256" key="4">
    <source>
        <dbReference type="SAM" id="MobiDB-lite"/>
    </source>
</evidence>
<proteinExistence type="predicted"/>
<dbReference type="eggNOG" id="COG0662">
    <property type="taxonomic scope" value="Bacteria"/>
</dbReference>
<feature type="domain" description="HTH araC/xylS-type" evidence="5">
    <location>
        <begin position="174"/>
        <end position="271"/>
    </location>
</feature>
<dbReference type="PANTHER" id="PTHR11019">
    <property type="entry name" value="HTH-TYPE TRANSCRIPTIONAL REGULATOR NIMR"/>
    <property type="match status" value="1"/>
</dbReference>
<dbReference type="HOGENOM" id="CLU_000445_87_2_11"/>
<keyword evidence="1" id="KW-0805">Transcription regulation</keyword>
<dbReference type="GO" id="GO:0043565">
    <property type="term" value="F:sequence-specific DNA binding"/>
    <property type="evidence" value="ECO:0007669"/>
    <property type="project" value="InterPro"/>
</dbReference>
<dbReference type="GO" id="GO:0003700">
    <property type="term" value="F:DNA-binding transcription factor activity"/>
    <property type="evidence" value="ECO:0007669"/>
    <property type="project" value="InterPro"/>
</dbReference>
<dbReference type="InterPro" id="IPR018062">
    <property type="entry name" value="HTH_AraC-typ_CS"/>
</dbReference>
<evidence type="ECO:0000256" key="3">
    <source>
        <dbReference type="ARBA" id="ARBA00023163"/>
    </source>
</evidence>
<dbReference type="Pfam" id="PF12833">
    <property type="entry name" value="HTH_18"/>
    <property type="match status" value="1"/>
</dbReference>
<dbReference type="Gene3D" id="1.10.10.60">
    <property type="entry name" value="Homeodomain-like"/>
    <property type="match status" value="1"/>
</dbReference>
<dbReference type="eggNOG" id="COG2207">
    <property type="taxonomic scope" value="Bacteria"/>
</dbReference>
<dbReference type="InterPro" id="IPR011051">
    <property type="entry name" value="RmlC_Cupin_sf"/>
</dbReference>
<evidence type="ECO:0000313" key="7">
    <source>
        <dbReference type="Proteomes" id="UP000000322"/>
    </source>
</evidence>
<keyword evidence="2 6" id="KW-0238">DNA-binding</keyword>
<dbReference type="EMBL" id="CP001819">
    <property type="protein sequence ID" value="ACZ21878.1"/>
    <property type="molecule type" value="Genomic_DNA"/>
</dbReference>
<organism evidence="6 7">
    <name type="scientific">Sanguibacter keddieii (strain ATCC 51767 / DSM 10542 / NCFB 3025 / ST-74)</name>
    <dbReference type="NCBI Taxonomy" id="446469"/>
    <lineage>
        <taxon>Bacteria</taxon>
        <taxon>Bacillati</taxon>
        <taxon>Actinomycetota</taxon>
        <taxon>Actinomycetes</taxon>
        <taxon>Micrococcales</taxon>
        <taxon>Sanguibacteraceae</taxon>
        <taxon>Sanguibacter</taxon>
    </lineage>
</organism>
<feature type="compositionally biased region" description="Basic and acidic residues" evidence="4">
    <location>
        <begin position="287"/>
        <end position="301"/>
    </location>
</feature>
<dbReference type="SUPFAM" id="SSF46689">
    <property type="entry name" value="Homeodomain-like"/>
    <property type="match status" value="1"/>
</dbReference>
<evidence type="ECO:0000259" key="5">
    <source>
        <dbReference type="PROSITE" id="PS01124"/>
    </source>
</evidence>
<feature type="compositionally biased region" description="Polar residues" evidence="4">
    <location>
        <begin position="12"/>
        <end position="21"/>
    </location>
</feature>
<dbReference type="InterPro" id="IPR009057">
    <property type="entry name" value="Homeodomain-like_sf"/>
</dbReference>
<gene>
    <name evidence="6" type="ordered locus">Sked_19530</name>
</gene>
<accession>D1BHF8</accession>
<dbReference type="AlphaFoldDB" id="D1BHF8"/>
<dbReference type="InterPro" id="IPR014710">
    <property type="entry name" value="RmlC-like_jellyroll"/>
</dbReference>
<name>D1BHF8_SANKS</name>
<feature type="region of interest" description="Disordered" evidence="4">
    <location>
        <begin position="277"/>
        <end position="309"/>
    </location>
</feature>
<dbReference type="InterPro" id="IPR018060">
    <property type="entry name" value="HTH_AraC"/>
</dbReference>
<dbReference type="Gene3D" id="2.60.120.10">
    <property type="entry name" value="Jelly Rolls"/>
    <property type="match status" value="1"/>
</dbReference>
<dbReference type="SMART" id="SM00342">
    <property type="entry name" value="HTH_ARAC"/>
    <property type="match status" value="1"/>
</dbReference>
<dbReference type="KEGG" id="ske:Sked_19530"/>
<dbReference type="Proteomes" id="UP000000322">
    <property type="component" value="Chromosome"/>
</dbReference>
<dbReference type="SUPFAM" id="SSF51182">
    <property type="entry name" value="RmlC-like cupins"/>
    <property type="match status" value="1"/>
</dbReference>
<reference evidence="6 7" key="1">
    <citation type="journal article" date="2009" name="Stand. Genomic Sci.">
        <title>Complete genome sequence of Sanguibacter keddieii type strain (ST-74).</title>
        <authorList>
            <person name="Ivanova N."/>
            <person name="Sikorski J."/>
            <person name="Sims D."/>
            <person name="Brettin T."/>
            <person name="Detter J.C."/>
            <person name="Han C."/>
            <person name="Lapidus A."/>
            <person name="Copeland A."/>
            <person name="Glavina Del Rio T."/>
            <person name="Nolan M."/>
            <person name="Chen F."/>
            <person name="Lucas S."/>
            <person name="Tice H."/>
            <person name="Cheng J.F."/>
            <person name="Bruce D."/>
            <person name="Goodwin L."/>
            <person name="Pitluck S."/>
            <person name="Pati A."/>
            <person name="Mavromatis K."/>
            <person name="Chen A."/>
            <person name="Palaniappan K."/>
            <person name="D'haeseleer P."/>
            <person name="Chain P."/>
            <person name="Bristow J."/>
            <person name="Eisen J.A."/>
            <person name="Markowitz V."/>
            <person name="Hugenholtz P."/>
            <person name="Goker M."/>
            <person name="Pukall R."/>
            <person name="Klenk H.P."/>
            <person name="Kyrpides N.C."/>
        </authorList>
    </citation>
    <scope>NUCLEOTIDE SEQUENCE [LARGE SCALE GENOMIC DNA]</scope>
    <source>
        <strain evidence="7">ATCC 51767 / DSM 10542 / NCFB 3025 / ST-74</strain>
    </source>
</reference>
<dbReference type="PROSITE" id="PS00041">
    <property type="entry name" value="HTH_ARAC_FAMILY_1"/>
    <property type="match status" value="1"/>
</dbReference>
<dbReference type="STRING" id="446469.Sked_19530"/>
<evidence type="ECO:0000256" key="2">
    <source>
        <dbReference type="ARBA" id="ARBA00023125"/>
    </source>
</evidence>
<dbReference type="PROSITE" id="PS01124">
    <property type="entry name" value="HTH_ARAC_FAMILY_2"/>
    <property type="match status" value="1"/>
</dbReference>
<evidence type="ECO:0000256" key="1">
    <source>
        <dbReference type="ARBA" id="ARBA00023015"/>
    </source>
</evidence>
<keyword evidence="7" id="KW-1185">Reference proteome</keyword>
<sequence length="309" mass="33941">MTYPEHVRPTDPATSAGTAPVQSPRRIAEGYILTTEEYVVDGEVTWPAHEHAESELLWCASGSASLEADGRRWTIPPSLAVWVPAGVRNAAGAAAGSLVRATFFDVAATRLVDVPDVVTGVAMTDAVRVLLMHNHLRDLDDAARRRLHRVVLDLLVPVPHESFDLLLPRTGHLRWVAESILADPGDRRTTEEWASRCGLHPRTLARQFHAETGVTFTRWRILARMQWAIRELALGAPVLAVSRQVGYRSPSAFLAHFRELTGQTPTAYVGRPAPVVDEPGPGAHHVRGPEAHDVQKQKEVVPRATRVPS</sequence>
<feature type="region of interest" description="Disordered" evidence="4">
    <location>
        <begin position="1"/>
        <end position="21"/>
    </location>
</feature>
<evidence type="ECO:0000313" key="6">
    <source>
        <dbReference type="EMBL" id="ACZ21878.1"/>
    </source>
</evidence>
<dbReference type="PANTHER" id="PTHR11019:SF199">
    <property type="entry name" value="HTH-TYPE TRANSCRIPTIONAL REGULATOR NIMR"/>
    <property type="match status" value="1"/>
</dbReference>
<protein>
    <submittedName>
        <fullName evidence="6">DNA-binding domain-containing protein, AraC-type</fullName>
    </submittedName>
</protein>